<gene>
    <name evidence="1" type="ORF">CBI30_04455</name>
</gene>
<dbReference type="Proteomes" id="UP000198104">
    <property type="component" value="Unassembled WGS sequence"/>
</dbReference>
<reference evidence="1 2" key="1">
    <citation type="submission" date="2017-05" db="EMBL/GenBank/DDBJ databases">
        <title>Polynucleobacter sp. MWH-K35W1 isolated from the permanently anoxic monimolimnion of a meromictic lake.</title>
        <authorList>
            <person name="Hahn M.W."/>
        </authorList>
    </citation>
    <scope>NUCLEOTIDE SEQUENCE [LARGE SCALE GENOMIC DNA]</scope>
    <source>
        <strain evidence="1 2">MWH-K35W1</strain>
    </source>
</reference>
<keyword evidence="2" id="KW-1185">Reference proteome</keyword>
<dbReference type="RefSeq" id="WP_088527123.1">
    <property type="nucleotide sequence ID" value="NZ_NGUO01000007.1"/>
</dbReference>
<name>A0A254Q0B5_9BURK</name>
<accession>A0A254Q0B5</accession>
<comment type="caution">
    <text evidence="1">The sequence shown here is derived from an EMBL/GenBank/DDBJ whole genome shotgun (WGS) entry which is preliminary data.</text>
</comment>
<organism evidence="1 2">
    <name type="scientific">Polynucleobacter aenigmaticus</name>
    <dbReference type="NCBI Taxonomy" id="1743164"/>
    <lineage>
        <taxon>Bacteria</taxon>
        <taxon>Pseudomonadati</taxon>
        <taxon>Pseudomonadota</taxon>
        <taxon>Betaproteobacteria</taxon>
        <taxon>Burkholderiales</taxon>
        <taxon>Burkholderiaceae</taxon>
        <taxon>Polynucleobacter</taxon>
    </lineage>
</organism>
<dbReference type="AlphaFoldDB" id="A0A254Q0B5"/>
<sequence length="150" mass="15860">MKIFAYVLLGLVGLITLTVTTDAQAYWHGYRGGWRGPGWGGGCWRCGPGWAGPATVVAGAEVVEGSTSPQVVVEQAPTPVYVQQPSPVVVAPGPSAPVGYSIPPIGSTFPNLLPGCFLAPRNGINFYQCQGFRMRPLYGGNAFYYRVVPG</sequence>
<evidence type="ECO:0000313" key="2">
    <source>
        <dbReference type="Proteomes" id="UP000198104"/>
    </source>
</evidence>
<dbReference type="OrthoDB" id="123540at2"/>
<protein>
    <submittedName>
        <fullName evidence="1">Uncharacterized protein</fullName>
    </submittedName>
</protein>
<dbReference type="EMBL" id="NGUO01000007">
    <property type="protein sequence ID" value="OWS71928.1"/>
    <property type="molecule type" value="Genomic_DNA"/>
</dbReference>
<evidence type="ECO:0000313" key="1">
    <source>
        <dbReference type="EMBL" id="OWS71928.1"/>
    </source>
</evidence>
<proteinExistence type="predicted"/>